<keyword evidence="1" id="KW-0175">Coiled coil</keyword>
<dbReference type="AlphaFoldDB" id="A0A846WTJ0"/>
<evidence type="ECO:0000256" key="1">
    <source>
        <dbReference type="SAM" id="Coils"/>
    </source>
</evidence>
<proteinExistence type="predicted"/>
<evidence type="ECO:0000313" key="2">
    <source>
        <dbReference type="EMBL" id="NKY04447.1"/>
    </source>
</evidence>
<evidence type="ECO:0000313" key="3">
    <source>
        <dbReference type="Proteomes" id="UP000563898"/>
    </source>
</evidence>
<protein>
    <submittedName>
        <fullName evidence="2">Uncharacterized protein</fullName>
    </submittedName>
</protein>
<dbReference type="Proteomes" id="UP000563898">
    <property type="component" value="Unassembled WGS sequence"/>
</dbReference>
<comment type="caution">
    <text evidence="2">The sequence shown here is derived from an EMBL/GenBank/DDBJ whole genome shotgun (WGS) entry which is preliminary data.</text>
</comment>
<organism evidence="2 3">
    <name type="scientific">Gordonia polyisoprenivorans</name>
    <dbReference type="NCBI Taxonomy" id="84595"/>
    <lineage>
        <taxon>Bacteria</taxon>
        <taxon>Bacillati</taxon>
        <taxon>Actinomycetota</taxon>
        <taxon>Actinomycetes</taxon>
        <taxon>Mycobacteriales</taxon>
        <taxon>Gordoniaceae</taxon>
        <taxon>Gordonia</taxon>
    </lineage>
</organism>
<dbReference type="EMBL" id="JAAXPC010000018">
    <property type="protein sequence ID" value="NKY04447.1"/>
    <property type="molecule type" value="Genomic_DNA"/>
</dbReference>
<name>A0A846WTJ0_9ACTN</name>
<feature type="coiled-coil region" evidence="1">
    <location>
        <begin position="95"/>
        <end position="122"/>
    </location>
</feature>
<reference evidence="2 3" key="1">
    <citation type="submission" date="2020-04" db="EMBL/GenBank/DDBJ databases">
        <title>MicrobeNet Type strains.</title>
        <authorList>
            <person name="Nicholson A.C."/>
        </authorList>
    </citation>
    <scope>NUCLEOTIDE SEQUENCE [LARGE SCALE GENOMIC DNA]</scope>
    <source>
        <strain evidence="2 3">ATCC BAA-14</strain>
    </source>
</reference>
<sequence>MILPTPGELLTGVHRELRDQVLSELPPGVATRQMRAALHVLEQVARSWDRQHGYIVSDNADLDETLTTLSQLLGRTRDRSPHDAQMTARAASTDFDEAVEVNIALQTELEKIQREIRHTSTRDARARATLMALHTRMVHRAEYALGVAE</sequence>
<gene>
    <name evidence="2" type="ORF">HGA05_23035</name>
</gene>
<accession>A0A846WTJ0</accession>